<evidence type="ECO:0000313" key="2">
    <source>
        <dbReference type="Proteomes" id="UP000006319"/>
    </source>
</evidence>
<name>K6UNS8_PLACD</name>
<gene>
    <name evidence="1" type="ORF">PCYB_005220</name>
</gene>
<dbReference type="VEuPathDB" id="PlasmoDB:PCYB_005220"/>
<dbReference type="EMBL" id="DF157804">
    <property type="protein sequence ID" value="GAB69773.1"/>
    <property type="molecule type" value="Genomic_DNA"/>
</dbReference>
<accession>K6UNS8</accession>
<reference evidence="1 2" key="1">
    <citation type="journal article" date="2012" name="Nat. Genet.">
        <title>Plasmodium cynomolgi genome sequences provide insight into Plasmodium vivax and the monkey malaria clade.</title>
        <authorList>
            <person name="Tachibana S."/>
            <person name="Sullivan S.A."/>
            <person name="Kawai S."/>
            <person name="Nakamura S."/>
            <person name="Kim H.R."/>
            <person name="Goto N."/>
            <person name="Arisue N."/>
            <person name="Palacpac N.M.Q."/>
            <person name="Honma H."/>
            <person name="Yagi M."/>
            <person name="Tougan T."/>
            <person name="Katakai Y."/>
            <person name="Kaneko O."/>
            <person name="Mita T."/>
            <person name="Kita K."/>
            <person name="Yasutomi Y."/>
            <person name="Sutton P.L."/>
            <person name="Shakhbatyan R."/>
            <person name="Horii T."/>
            <person name="Yasunaga T."/>
            <person name="Barnwell J.W."/>
            <person name="Escalante A.A."/>
            <person name="Carlton J.M."/>
            <person name="Tanabe K."/>
        </authorList>
    </citation>
    <scope>NUCLEOTIDE SEQUENCE [LARGE SCALE GENOMIC DNA]</scope>
    <source>
        <strain evidence="1 2">B</strain>
    </source>
</reference>
<evidence type="ECO:0000313" key="1">
    <source>
        <dbReference type="EMBL" id="GAB69773.1"/>
    </source>
</evidence>
<proteinExistence type="predicted"/>
<sequence length="68" mass="8471">MFELQKLYDEKSFNFLICYEHKEDVKYETHIKLNELIIVYKDFVVYKASSERREYTEYKCARKCSYSY</sequence>
<dbReference type="RefSeq" id="XP_004227991.1">
    <property type="nucleotide sequence ID" value="XM_004227943.1"/>
</dbReference>
<organism evidence="1 2">
    <name type="scientific">Plasmodium cynomolgi (strain B)</name>
    <dbReference type="NCBI Taxonomy" id="1120755"/>
    <lineage>
        <taxon>Eukaryota</taxon>
        <taxon>Sar</taxon>
        <taxon>Alveolata</taxon>
        <taxon>Apicomplexa</taxon>
        <taxon>Aconoidasida</taxon>
        <taxon>Haemosporida</taxon>
        <taxon>Plasmodiidae</taxon>
        <taxon>Plasmodium</taxon>
        <taxon>Plasmodium (Plasmodium)</taxon>
    </lineage>
</organism>
<keyword evidence="2" id="KW-1185">Reference proteome</keyword>
<dbReference type="KEGG" id="pcy:PCYB_005220"/>
<protein>
    <submittedName>
        <fullName evidence="1">CYIR protein</fullName>
    </submittedName>
</protein>
<dbReference type="Proteomes" id="UP000006319">
    <property type="component" value="Unassembled WGS sequence"/>
</dbReference>
<dbReference type="AlphaFoldDB" id="K6UNS8"/>
<dbReference type="GeneID" id="14696315"/>